<dbReference type="Proteomes" id="UP000018851">
    <property type="component" value="Chromosome"/>
</dbReference>
<dbReference type="Gene3D" id="3.10.129.10">
    <property type="entry name" value="Hotdog Thioesterase"/>
    <property type="match status" value="1"/>
</dbReference>
<dbReference type="AlphaFoldDB" id="W0AHR3"/>
<reference evidence="1 2" key="1">
    <citation type="submission" date="2013-07" db="EMBL/GenBank/DDBJ databases">
        <title>Completed genome of Sphingomonas sanxanigenens NX02.</title>
        <authorList>
            <person name="Ma T."/>
            <person name="Huang H."/>
            <person name="Wu M."/>
            <person name="Li X."/>
            <person name="Li G."/>
        </authorList>
    </citation>
    <scope>NUCLEOTIDE SEQUENCE [LARGE SCALE GENOMIC DNA]</scope>
    <source>
        <strain evidence="1 2">NX02</strain>
    </source>
</reference>
<dbReference type="OrthoDB" id="9799036at2"/>
<dbReference type="RefSeq" id="WP_025294753.1">
    <property type="nucleotide sequence ID" value="NZ_CP006644.1"/>
</dbReference>
<dbReference type="PATRIC" id="fig|1123269.5.peg.4945"/>
<dbReference type="CDD" id="cd00586">
    <property type="entry name" value="4HBT"/>
    <property type="match status" value="1"/>
</dbReference>
<name>W0AHR3_9SPHN</name>
<dbReference type="HOGENOM" id="CLU_101141_2_1_5"/>
<evidence type="ECO:0000313" key="1">
    <source>
        <dbReference type="EMBL" id="AHE56651.1"/>
    </source>
</evidence>
<sequence length="144" mass="15760">MPKPAAWRLDVETYPFAERVTTRFQDLDPHGHINNVAMAAIFENGRVRFNRNFVHHKVAGQRWLVAAVAIDYVEEAHFPADIVVSTGVGTIGQRSWTLLAGAFQNGGCVATCDATLVISGAEHNRAIGPDLRSALEGLRLREPA</sequence>
<evidence type="ECO:0000313" key="2">
    <source>
        <dbReference type="Proteomes" id="UP000018851"/>
    </source>
</evidence>
<dbReference type="eggNOG" id="COG0824">
    <property type="taxonomic scope" value="Bacteria"/>
</dbReference>
<protein>
    <submittedName>
        <fullName evidence="1">Uncharacterized protein</fullName>
    </submittedName>
</protein>
<dbReference type="InterPro" id="IPR029069">
    <property type="entry name" value="HotDog_dom_sf"/>
</dbReference>
<organism evidence="1 2">
    <name type="scientific">Sphingomonas sanxanigenens DSM 19645 = NX02</name>
    <dbReference type="NCBI Taxonomy" id="1123269"/>
    <lineage>
        <taxon>Bacteria</taxon>
        <taxon>Pseudomonadati</taxon>
        <taxon>Pseudomonadota</taxon>
        <taxon>Alphaproteobacteria</taxon>
        <taxon>Sphingomonadales</taxon>
        <taxon>Sphingomonadaceae</taxon>
        <taxon>Sphingomonas</taxon>
    </lineage>
</organism>
<dbReference type="KEGG" id="ssan:NX02_25220"/>
<dbReference type="Pfam" id="PF13279">
    <property type="entry name" value="4HBT_2"/>
    <property type="match status" value="1"/>
</dbReference>
<dbReference type="EMBL" id="CP006644">
    <property type="protein sequence ID" value="AHE56651.1"/>
    <property type="molecule type" value="Genomic_DNA"/>
</dbReference>
<keyword evidence="2" id="KW-1185">Reference proteome</keyword>
<gene>
    <name evidence="1" type="ORF">NX02_25220</name>
</gene>
<accession>W0AHR3</accession>
<proteinExistence type="predicted"/>
<dbReference type="STRING" id="1123269.NX02_25220"/>
<dbReference type="SUPFAM" id="SSF54637">
    <property type="entry name" value="Thioesterase/thiol ester dehydrase-isomerase"/>
    <property type="match status" value="1"/>
</dbReference>